<dbReference type="Proteomes" id="UP000559809">
    <property type="component" value="Unassembled WGS sequence"/>
</dbReference>
<evidence type="ECO:0000313" key="1">
    <source>
        <dbReference type="EMBL" id="NYT48932.1"/>
    </source>
</evidence>
<keyword evidence="2" id="KW-1185">Reference proteome</keyword>
<accession>A0A853FZ49</accession>
<evidence type="ECO:0000313" key="2">
    <source>
        <dbReference type="Proteomes" id="UP000559809"/>
    </source>
</evidence>
<comment type="caution">
    <text evidence="1">The sequence shown here is derived from an EMBL/GenBank/DDBJ whole genome shotgun (WGS) entry which is preliminary data.</text>
</comment>
<name>A0A853FZ49_9BURK</name>
<organism evidence="1 2">
    <name type="scientific">Parapusillimonas granuli</name>
    <dbReference type="NCBI Taxonomy" id="380911"/>
    <lineage>
        <taxon>Bacteria</taxon>
        <taxon>Pseudomonadati</taxon>
        <taxon>Pseudomonadota</taxon>
        <taxon>Betaproteobacteria</taxon>
        <taxon>Burkholderiales</taxon>
        <taxon>Alcaligenaceae</taxon>
        <taxon>Parapusillimonas</taxon>
    </lineage>
</organism>
<dbReference type="RefSeq" id="WP_180154232.1">
    <property type="nucleotide sequence ID" value="NZ_JACCEM010000003.1"/>
</dbReference>
<reference evidence="1 2" key="1">
    <citation type="submission" date="2020-07" db="EMBL/GenBank/DDBJ databases">
        <title>Taxonomic revisions and descriptions of new bacterial species based on genomic comparisons in the high-G+C-content subgroup of the family Alcaligenaceae.</title>
        <authorList>
            <person name="Szabo A."/>
            <person name="Felfoldi T."/>
        </authorList>
    </citation>
    <scope>NUCLEOTIDE SEQUENCE [LARGE SCALE GENOMIC DNA]</scope>
    <source>
        <strain evidence="1 2">LMG 24012</strain>
    </source>
</reference>
<dbReference type="AlphaFoldDB" id="A0A853FZ49"/>
<evidence type="ECO:0008006" key="3">
    <source>
        <dbReference type="Google" id="ProtNLM"/>
    </source>
</evidence>
<proteinExistence type="predicted"/>
<dbReference type="EMBL" id="JACCEM010000003">
    <property type="protein sequence ID" value="NYT48932.1"/>
    <property type="molecule type" value="Genomic_DNA"/>
</dbReference>
<dbReference type="Gene3D" id="3.30.1330.80">
    <property type="entry name" value="Hypothetical protein, similar to alpha- acetolactate decarboxylase, domain 2"/>
    <property type="match status" value="1"/>
</dbReference>
<gene>
    <name evidence="1" type="ORF">H0A72_06370</name>
</gene>
<dbReference type="SUPFAM" id="SSF117856">
    <property type="entry name" value="AF0104/ALDC/Ptd012-like"/>
    <property type="match status" value="1"/>
</dbReference>
<sequence>MTSRILVVEDDTVHDFKIEIPAGAWLGPSILSVLALEGISYAQLECQSGELDEAVYHVAPPEPTGRTLVAYGEGIVLNRVTLIGANAVVGRNADGAAIIHCHGFISEASGKLHGGHLNLPRCRVGNKGLSLRGVATRRSGFVSALDRTSRLHVFHPVREACADGR</sequence>
<protein>
    <recommendedName>
        <fullName evidence="3">DUF296 domain-containing protein</fullName>
    </recommendedName>
</protein>